<evidence type="ECO:0000313" key="1">
    <source>
        <dbReference type="EMBL" id="KDE70277.1"/>
    </source>
</evidence>
<evidence type="ECO:0000313" key="2">
    <source>
        <dbReference type="Proteomes" id="UP000027058"/>
    </source>
</evidence>
<sequence>MLLTEKEYKNTMTSEFVDCTHSAENFNSKEFDEYINGNLIEMLGKMNIDLIYETKDGKFRHVIFNTQLHNVHYIVIINLIEKTILGHYVLDINKEYSINMD</sequence>
<proteinExistence type="predicted"/>
<dbReference type="AlphaFoldDB" id="A0AB73C1C3"/>
<name>A0AB73C1C3_9FUSO</name>
<dbReference type="RefSeq" id="WP_035903313.1">
    <property type="nucleotide sequence ID" value="NZ_JAAH01000144.1"/>
</dbReference>
<gene>
    <name evidence="1" type="ORF">FUSO8_09515</name>
</gene>
<accession>A0AB73C1C3</accession>
<organism evidence="1 2">
    <name type="scientific">Fusobacterium necrophorum DJ-2</name>
    <dbReference type="NCBI Taxonomy" id="1441737"/>
    <lineage>
        <taxon>Bacteria</taxon>
        <taxon>Fusobacteriati</taxon>
        <taxon>Fusobacteriota</taxon>
        <taxon>Fusobacteriia</taxon>
        <taxon>Fusobacteriales</taxon>
        <taxon>Fusobacteriaceae</taxon>
        <taxon>Fusobacterium</taxon>
    </lineage>
</organism>
<reference evidence="1 2" key="1">
    <citation type="submission" date="2014-01" db="EMBL/GenBank/DDBJ databases">
        <title>Comparative genomics of Fusobacterium necrophorum wild isolates.</title>
        <authorList>
            <person name="Kittichotirat W."/>
            <person name="Bumgarner R.E."/>
            <person name="Lawrence P."/>
        </authorList>
    </citation>
    <scope>NUCLEOTIDE SEQUENCE [LARGE SCALE GENOMIC DNA]</scope>
    <source>
        <strain evidence="1 2">DJ-2</strain>
    </source>
</reference>
<dbReference type="EMBL" id="JAAH01000144">
    <property type="protein sequence ID" value="KDE70277.1"/>
    <property type="molecule type" value="Genomic_DNA"/>
</dbReference>
<dbReference type="Proteomes" id="UP000027058">
    <property type="component" value="Unassembled WGS sequence"/>
</dbReference>
<comment type="caution">
    <text evidence="1">The sequence shown here is derived from an EMBL/GenBank/DDBJ whole genome shotgun (WGS) entry which is preliminary data.</text>
</comment>
<protein>
    <submittedName>
        <fullName evidence="1">Uncharacterized protein</fullName>
    </submittedName>
</protein>